<evidence type="ECO:0000313" key="2">
    <source>
        <dbReference type="EMBL" id="SPC23303.1"/>
    </source>
</evidence>
<dbReference type="Proteomes" id="UP000623307">
    <property type="component" value="Chromosome 1"/>
</dbReference>
<dbReference type="EMBL" id="OGUS01000142">
    <property type="protein sequence ID" value="SPC23303.1"/>
    <property type="molecule type" value="Genomic_DNA"/>
</dbReference>
<dbReference type="EMBL" id="CP069811">
    <property type="protein sequence ID" value="QRQ90795.1"/>
    <property type="molecule type" value="Genomic_DNA"/>
</dbReference>
<gene>
    <name evidence="2" type="ORF">CO2235_MP70081</name>
    <name evidence="1" type="ORF">JTE92_09080</name>
</gene>
<evidence type="ECO:0000313" key="3">
    <source>
        <dbReference type="Proteomes" id="UP000256862"/>
    </source>
</evidence>
<evidence type="ECO:0000313" key="1">
    <source>
        <dbReference type="EMBL" id="QRQ90795.1"/>
    </source>
</evidence>
<dbReference type="GeneID" id="303489674"/>
<evidence type="ECO:0000313" key="4">
    <source>
        <dbReference type="Proteomes" id="UP000623307"/>
    </source>
</evidence>
<protein>
    <submittedName>
        <fullName evidence="2">Uncharacterized protein</fullName>
    </submittedName>
</protein>
<dbReference type="AlphaFoldDB" id="A0A976GD59"/>
<organism evidence="2 3">
    <name type="scientific">Cupriavidus oxalaticus</name>
    <dbReference type="NCBI Taxonomy" id="96344"/>
    <lineage>
        <taxon>Bacteria</taxon>
        <taxon>Pseudomonadati</taxon>
        <taxon>Pseudomonadota</taxon>
        <taxon>Betaproteobacteria</taxon>
        <taxon>Burkholderiales</taxon>
        <taxon>Burkholderiaceae</taxon>
        <taxon>Cupriavidus</taxon>
    </lineage>
</organism>
<dbReference type="RefSeq" id="WP_157096927.1">
    <property type="nucleotide sequence ID" value="NZ_CP069809.1"/>
</dbReference>
<accession>A0A976GD59</accession>
<name>A0A976GD59_9BURK</name>
<keyword evidence="4" id="KW-1185">Reference proteome</keyword>
<geneLocation type="plasmid" evidence="3">
    <name>co2235_mp</name>
</geneLocation>
<reference evidence="1 4" key="2">
    <citation type="submission" date="2021-02" db="EMBL/GenBank/DDBJ databases">
        <title>Complete Genome Sequence of Cupriavidus oxalaticus Strain Ox1, a Soil Oxalate-Degrading Species.</title>
        <authorList>
            <person name="Palmieri F."/>
            <person name="Udriet P."/>
            <person name="Deuasquier M."/>
            <person name="Beaudoing E."/>
            <person name="Johnson S.L."/>
            <person name="Davenport K.W."/>
            <person name="Chain P.S."/>
            <person name="Bindschedler S."/>
            <person name="Junier P."/>
        </authorList>
    </citation>
    <scope>NUCLEOTIDE SEQUENCE [LARGE SCALE GENOMIC DNA]</scope>
    <source>
        <strain evidence="1 4">Ox1</strain>
    </source>
</reference>
<reference evidence="2 3" key="1">
    <citation type="submission" date="2018-01" db="EMBL/GenBank/DDBJ databases">
        <authorList>
            <person name="Clerissi C."/>
        </authorList>
    </citation>
    <scope>NUCLEOTIDE SEQUENCE [LARGE SCALE GENOMIC DNA]</scope>
    <source>
        <strain evidence="2">Cupriavidus oxalaticus LMG 2235</strain>
        <plasmid evidence="3">co2235_mp</plasmid>
    </source>
</reference>
<sequence>MPNYRARRQEWACYLPGRLYQPEDAGSMLDYRIAEALARYGVDAEKPAPFSL</sequence>
<proteinExistence type="predicted"/>
<dbReference type="Proteomes" id="UP000256862">
    <property type="component" value="Plasmid CO2235_mp"/>
</dbReference>